<gene>
    <name evidence="2" type="ORF">UV61_C0005G0056</name>
</gene>
<evidence type="ECO:0000313" key="2">
    <source>
        <dbReference type="EMBL" id="KKS87035.1"/>
    </source>
</evidence>
<feature type="transmembrane region" description="Helical" evidence="1">
    <location>
        <begin position="325"/>
        <end position="349"/>
    </location>
</feature>
<dbReference type="STRING" id="1618446.UV61_C0005G0056"/>
<dbReference type="PANTHER" id="PTHR32432">
    <property type="entry name" value="CELL DIVISION PROTEIN FTSA-RELATED"/>
    <property type="match status" value="1"/>
</dbReference>
<evidence type="ECO:0000313" key="3">
    <source>
        <dbReference type="Proteomes" id="UP000034050"/>
    </source>
</evidence>
<proteinExistence type="predicted"/>
<accession>A0A0G1CMP9</accession>
<dbReference type="PANTHER" id="PTHR32432:SF3">
    <property type="entry name" value="ETHANOLAMINE UTILIZATION PROTEIN EUTJ"/>
    <property type="match status" value="1"/>
</dbReference>
<sequence>MFSLPDLILPKRKHFGLSIGRTSLRGVEVDRSGKVNASAEILLPKDAFKDGVVENQDVFTEALKKLLQSGKFSTNYVAVCFSEIYAFSRTYSLPIISPAEIGEAVSWHVKDLFPFPEDEIYYDWKLLGTLDKEHQLEVVAVQKQVIDSLVTVLTSVGLKPLSFEPGAAAIARLLHLPPKSQVLVTEINRKGAYITFVEGEKSLFTTVVNYTPEDTPESYFKNINQTLKETEIYYRHKEVIKSETIEVVLTGELVAGDWGKWATNNIKYPTKILKTQMTHPAFNKAYAAAISEIVPPADERSINLIPKDLQQVYDAERTGKFYRTLLIEASIFSGVILALSMLVFFIISWERQKLESRTKTLTSANKQQTTDTKNLLLLNAQAQNIVALAPLRTTPKDKLLVLQSILPEGVKIIQWDYDDSKLTYQLVGIAVSRQDLLTFKNKLDQTDEFTKISLPLGSLEQPADVRFSITFVAKK</sequence>
<name>A0A0G1CMP9_9BACT</name>
<keyword evidence="1" id="KW-0472">Membrane</keyword>
<evidence type="ECO:0000256" key="1">
    <source>
        <dbReference type="SAM" id="Phobius"/>
    </source>
</evidence>
<keyword evidence="1" id="KW-0812">Transmembrane</keyword>
<dbReference type="InterPro" id="IPR043129">
    <property type="entry name" value="ATPase_NBD"/>
</dbReference>
<dbReference type="InterPro" id="IPR050696">
    <property type="entry name" value="FtsA/MreB"/>
</dbReference>
<reference evidence="2 3" key="1">
    <citation type="journal article" date="2015" name="Nature">
        <title>rRNA introns, odd ribosomes, and small enigmatic genomes across a large radiation of phyla.</title>
        <authorList>
            <person name="Brown C.T."/>
            <person name="Hug L.A."/>
            <person name="Thomas B.C."/>
            <person name="Sharon I."/>
            <person name="Castelle C.J."/>
            <person name="Singh A."/>
            <person name="Wilkins M.J."/>
            <person name="Williams K.H."/>
            <person name="Banfield J.F."/>
        </authorList>
    </citation>
    <scope>NUCLEOTIDE SEQUENCE [LARGE SCALE GENOMIC DNA]</scope>
</reference>
<dbReference type="AlphaFoldDB" id="A0A0G1CMP9"/>
<protein>
    <submittedName>
        <fullName evidence="2">Tfp pilus assembly protein, ATPase PilM</fullName>
    </submittedName>
</protein>
<dbReference type="Proteomes" id="UP000034050">
    <property type="component" value="Unassembled WGS sequence"/>
</dbReference>
<dbReference type="Gene3D" id="3.30.420.40">
    <property type="match status" value="2"/>
</dbReference>
<keyword evidence="1" id="KW-1133">Transmembrane helix</keyword>
<dbReference type="EMBL" id="LCFD01000005">
    <property type="protein sequence ID" value="KKS87035.1"/>
    <property type="molecule type" value="Genomic_DNA"/>
</dbReference>
<comment type="caution">
    <text evidence="2">The sequence shown here is derived from an EMBL/GenBank/DDBJ whole genome shotgun (WGS) entry which is preliminary data.</text>
</comment>
<dbReference type="InterPro" id="IPR005883">
    <property type="entry name" value="PilM"/>
</dbReference>
<dbReference type="SUPFAM" id="SSF53067">
    <property type="entry name" value="Actin-like ATPase domain"/>
    <property type="match status" value="1"/>
</dbReference>
<dbReference type="Pfam" id="PF11104">
    <property type="entry name" value="PilM_2"/>
    <property type="match status" value="1"/>
</dbReference>
<organism evidence="2 3">
    <name type="scientific">Candidatus Gottesmanbacteria bacterium GW2011_GWB1_43_11</name>
    <dbReference type="NCBI Taxonomy" id="1618446"/>
    <lineage>
        <taxon>Bacteria</taxon>
        <taxon>Candidatus Gottesmaniibacteriota</taxon>
    </lineage>
</organism>
<dbReference type="Gene3D" id="3.30.1490.300">
    <property type="match status" value="1"/>
</dbReference>